<evidence type="ECO:0000256" key="18">
    <source>
        <dbReference type="ARBA" id="ARBA00047297"/>
    </source>
</evidence>
<evidence type="ECO:0000256" key="19">
    <source>
        <dbReference type="ARBA" id="ARBA00074431"/>
    </source>
</evidence>
<dbReference type="Proteomes" id="UP000682892">
    <property type="component" value="Chromosome 2"/>
</dbReference>
<evidence type="ECO:0000256" key="16">
    <source>
        <dbReference type="ARBA" id="ARBA00031428"/>
    </source>
</evidence>
<dbReference type="GO" id="GO:0008253">
    <property type="term" value="F:5'-nucleotidase activity"/>
    <property type="evidence" value="ECO:0007669"/>
    <property type="project" value="TreeGrafter"/>
</dbReference>
<evidence type="ECO:0000256" key="3">
    <source>
        <dbReference type="ARBA" id="ARBA00006654"/>
    </source>
</evidence>
<dbReference type="GO" id="GO:0046872">
    <property type="term" value="F:metal ion binding"/>
    <property type="evidence" value="ECO:0007669"/>
    <property type="project" value="UniProtKB-KW"/>
</dbReference>
<feature type="signal peptide" evidence="20">
    <location>
        <begin position="1"/>
        <end position="21"/>
    </location>
</feature>
<dbReference type="GO" id="GO:0005886">
    <property type="term" value="C:plasma membrane"/>
    <property type="evidence" value="ECO:0007669"/>
    <property type="project" value="TreeGrafter"/>
</dbReference>
<dbReference type="GO" id="GO:0005524">
    <property type="term" value="F:ATP binding"/>
    <property type="evidence" value="ECO:0007669"/>
    <property type="project" value="UniProtKB-KW"/>
</dbReference>
<dbReference type="EC" id="3.6.1.5" evidence="4"/>
<dbReference type="InterPro" id="IPR006179">
    <property type="entry name" value="5_nucleotidase/apyrase"/>
</dbReference>
<gene>
    <name evidence="23" type="ORF">AaeL_AAEL009970</name>
</gene>
<evidence type="ECO:0000259" key="21">
    <source>
        <dbReference type="Pfam" id="PF00149"/>
    </source>
</evidence>
<keyword evidence="12" id="KW-0067">ATP-binding</keyword>
<dbReference type="GO" id="GO:0090729">
    <property type="term" value="F:toxin activity"/>
    <property type="evidence" value="ECO:0007669"/>
    <property type="project" value="UniProtKB-KW"/>
</dbReference>
<dbReference type="InterPro" id="IPR029052">
    <property type="entry name" value="Metallo-depent_PP-like"/>
</dbReference>
<dbReference type="HOGENOM" id="CLU_005854_7_1_1"/>
<dbReference type="FunFam" id="3.60.21.10:FF:000020">
    <property type="entry name" value="NT5E isoform 4"/>
    <property type="match status" value="1"/>
</dbReference>
<reference evidence="23" key="1">
    <citation type="submission" date="2005-10" db="EMBL/GenBank/DDBJ databases">
        <authorList>
            <person name="Loftus B.J."/>
            <person name="Nene V.M."/>
            <person name="Hannick L.I."/>
            <person name="Bidwell S."/>
            <person name="Haas B."/>
            <person name="Amedeo P."/>
            <person name="Orvis J."/>
            <person name="Wortman J.R."/>
            <person name="White O.R."/>
            <person name="Salzberg S."/>
            <person name="Shumway M."/>
            <person name="Koo H."/>
            <person name="Zhao Y."/>
            <person name="Holmes M."/>
            <person name="Miller J."/>
            <person name="Schatz M."/>
            <person name="Pop M."/>
            <person name="Pai G."/>
            <person name="Utterback T."/>
            <person name="Rogers Y.-H."/>
            <person name="Kravitz S."/>
            <person name="Fraser C.M."/>
        </authorList>
    </citation>
    <scope>NUCLEOTIDE SEQUENCE</scope>
    <source>
        <strain evidence="23">Liverpool</strain>
    </source>
</reference>
<feature type="chain" id="PRO_5036515271" description="Apyrase" evidence="20">
    <location>
        <begin position="22"/>
        <end position="537"/>
    </location>
</feature>
<dbReference type="PANTHER" id="PTHR11575:SF32">
    <property type="entry name" value="APYRASE-LIKE PROTEIN"/>
    <property type="match status" value="1"/>
</dbReference>
<comment type="subcellular location">
    <subcellularLocation>
        <location evidence="2">Secreted</location>
    </subcellularLocation>
</comment>
<reference evidence="23" key="3">
    <citation type="submission" date="2012-09" db="EMBL/GenBank/DDBJ databases">
        <authorList>
            <consortium name="VectorBase"/>
        </authorList>
    </citation>
    <scope>NUCLEOTIDE SEQUENCE</scope>
    <source>
        <strain evidence="23">Liverpool</strain>
    </source>
</reference>
<dbReference type="InterPro" id="IPR004843">
    <property type="entry name" value="Calcineurin-like_PHP"/>
</dbReference>
<dbReference type="GO" id="GO:0006196">
    <property type="term" value="P:AMP catabolic process"/>
    <property type="evidence" value="ECO:0007669"/>
    <property type="project" value="TreeGrafter"/>
</dbReference>
<dbReference type="PRINTS" id="PR01607">
    <property type="entry name" value="APYRASEFAMLY"/>
</dbReference>
<evidence type="ECO:0000256" key="9">
    <source>
        <dbReference type="ARBA" id="ARBA00022729"/>
    </source>
</evidence>
<dbReference type="Pfam" id="PF02872">
    <property type="entry name" value="5_nucleotid_C"/>
    <property type="match status" value="1"/>
</dbReference>
<proteinExistence type="inferred from homology"/>
<dbReference type="Gene3D" id="3.90.780.10">
    <property type="entry name" value="5'-Nucleotidase, C-terminal domain"/>
    <property type="match status" value="1"/>
</dbReference>
<dbReference type="FunFam" id="3.90.780.10:FF:000004">
    <property type="entry name" value="UDP-sugar hydrolase, putative"/>
    <property type="match status" value="1"/>
</dbReference>
<evidence type="ECO:0000256" key="4">
    <source>
        <dbReference type="ARBA" id="ARBA00012148"/>
    </source>
</evidence>
<evidence type="ECO:0000256" key="8">
    <source>
        <dbReference type="ARBA" id="ARBA00022723"/>
    </source>
</evidence>
<name>A0A1S4FTE8_AEDAE</name>
<evidence type="ECO:0000256" key="1">
    <source>
        <dbReference type="ARBA" id="ARBA00001968"/>
    </source>
</evidence>
<evidence type="ECO:0000313" key="24">
    <source>
        <dbReference type="Proteomes" id="UP000682892"/>
    </source>
</evidence>
<evidence type="ECO:0000256" key="20">
    <source>
        <dbReference type="RuleBase" id="RU362119"/>
    </source>
</evidence>
<evidence type="ECO:0000256" key="10">
    <source>
        <dbReference type="ARBA" id="ARBA00022741"/>
    </source>
</evidence>
<protein>
    <recommendedName>
        <fullName evidence="19">Apyrase</fullName>
        <ecNumber evidence="4">3.6.1.5</ecNumber>
    </recommendedName>
    <alternativeName>
        <fullName evidence="16">ATP-diphosphatase</fullName>
    </alternativeName>
    <alternativeName>
        <fullName evidence="17">ATP-diphosphohydrolase</fullName>
    </alternativeName>
    <alternativeName>
        <fullName evidence="15">Adenosine diphosphatase</fullName>
    </alternativeName>
</protein>
<reference evidence="23" key="2">
    <citation type="journal article" date="2007" name="Science">
        <title>Genome sequence of Aedes aegypti, a major arbovirus vector.</title>
        <authorList>
            <person name="Nene V."/>
            <person name="Wortman J.R."/>
            <person name="Lawson D."/>
            <person name="Haas B."/>
            <person name="Kodira C."/>
            <person name="Tu Z.J."/>
            <person name="Loftus B."/>
            <person name="Xi Z."/>
            <person name="Megy K."/>
            <person name="Grabherr M."/>
            <person name="Ren Q."/>
            <person name="Zdobnov E.M."/>
            <person name="Lobo N.F."/>
            <person name="Campbell K.S."/>
            <person name="Brown S.E."/>
            <person name="Bonaldo M.F."/>
            <person name="Zhu J."/>
            <person name="Sinkins S.P."/>
            <person name="Hogenkamp D.G."/>
            <person name="Amedeo P."/>
            <person name="Arensburger P."/>
            <person name="Atkinson P.W."/>
            <person name="Bidwell S."/>
            <person name="Biedler J."/>
            <person name="Birney E."/>
            <person name="Bruggner R.V."/>
            <person name="Costas J."/>
            <person name="Coy M.R."/>
            <person name="Crabtree J."/>
            <person name="Crawford M."/>
            <person name="Debruyn B."/>
            <person name="Decaprio D."/>
            <person name="Eiglmeier K."/>
            <person name="Eisenstadt E."/>
            <person name="El-Dorry H."/>
            <person name="Gelbart W.M."/>
            <person name="Gomes S.L."/>
            <person name="Hammond M."/>
            <person name="Hannick L.I."/>
            <person name="Hogan J.R."/>
            <person name="Holmes M.H."/>
            <person name="Jaffe D."/>
            <person name="Johnston J.S."/>
            <person name="Kennedy R.C."/>
            <person name="Koo H."/>
            <person name="Kravitz S."/>
            <person name="Kriventseva E.V."/>
            <person name="Kulp D."/>
            <person name="Labutti K."/>
            <person name="Lee E."/>
            <person name="Li S."/>
            <person name="Lovin D.D."/>
            <person name="Mao C."/>
            <person name="Mauceli E."/>
            <person name="Menck C.F."/>
            <person name="Miller J.R."/>
            <person name="Montgomery P."/>
            <person name="Mori A."/>
            <person name="Nascimento A.L."/>
            <person name="Naveira H.F."/>
            <person name="Nusbaum C."/>
            <person name="O'leary S."/>
            <person name="Orvis J."/>
            <person name="Pertea M."/>
            <person name="Quesneville H."/>
            <person name="Reidenbach K.R."/>
            <person name="Rogers Y.H."/>
            <person name="Roth C.W."/>
            <person name="Schneider J.R."/>
            <person name="Schatz M."/>
            <person name="Shumway M."/>
            <person name="Stanke M."/>
            <person name="Stinson E.O."/>
            <person name="Tubio J.M."/>
            <person name="Vanzee J.P."/>
            <person name="Verjovski-Almeida S."/>
            <person name="Werner D."/>
            <person name="White O."/>
            <person name="Wyder S."/>
            <person name="Zeng Q."/>
            <person name="Zhao Q."/>
            <person name="Zhao Y."/>
            <person name="Hill C.A."/>
            <person name="Raikhel A.S."/>
            <person name="Soares M.B."/>
            <person name="Knudson D.L."/>
            <person name="Lee N.H."/>
            <person name="Galagan J."/>
            <person name="Salzberg S.L."/>
            <person name="Paulsen I.T."/>
            <person name="Dimopoulos G."/>
            <person name="Collins F.H."/>
            <person name="Birren B."/>
            <person name="Fraser-Liggett C.M."/>
            <person name="Severson D.W."/>
        </authorList>
    </citation>
    <scope>NUCLEOTIDE SEQUENCE [LARGE SCALE GENOMIC DNA]</scope>
    <source>
        <strain evidence="23">Liverpool</strain>
    </source>
</reference>
<evidence type="ECO:0000256" key="5">
    <source>
        <dbReference type="ARBA" id="ARBA00022442"/>
    </source>
</evidence>
<dbReference type="InterPro" id="IPR036907">
    <property type="entry name" value="5'-Nucleotdase_C_sf"/>
</dbReference>
<dbReference type="OMA" id="SIRCIEC"/>
<dbReference type="Gene3D" id="3.60.21.10">
    <property type="match status" value="1"/>
</dbReference>
<evidence type="ECO:0000256" key="12">
    <source>
        <dbReference type="ARBA" id="ARBA00022840"/>
    </source>
</evidence>
<comment type="cofactor">
    <cofactor evidence="1">
        <name>a divalent metal cation</name>
        <dbReference type="ChEBI" id="CHEBI:60240"/>
    </cofactor>
</comment>
<evidence type="ECO:0000256" key="17">
    <source>
        <dbReference type="ARBA" id="ARBA00032306"/>
    </source>
</evidence>
<evidence type="ECO:0000256" key="15">
    <source>
        <dbReference type="ARBA" id="ARBA00030084"/>
    </source>
</evidence>
<keyword evidence="10 20" id="KW-0547">Nucleotide-binding</keyword>
<evidence type="ECO:0000259" key="22">
    <source>
        <dbReference type="Pfam" id="PF02872"/>
    </source>
</evidence>
<sequence length="537" mass="59471">MARLSFVLLVLLFLTYMTVIAEKPLFPLSIIHVNDIHARFEETNYVGTVCKPHEGQVCIGGYARTVTVVKHLLRIRQNPLYLNAGDNFQGTLWYNMFRWNVTSTFLNMLPADAMTLGNHEFDNGVDGVIPFLDTVSSPVLLCNVDASEEPEFVKYEKSIVIERAGRKIGIIGVILKNTSVISNPGKLRFLDEASSVKSEAHILKDQGIDIIVVLSHCGVDVDRRIATEGGEHVDIIVGGHSHTFLYSGNNTGIPGTVQGSYPIVVTHASGHKVLIVQAAAYTKLVGDIVLYFDEQGIIQRWEGNPHYLDPEVVPDPEVHKALLPWKLAVDELGNRIIGTTMTGLPRLNCNYRECALGNLISDAFVDSSAYMAEPGHWSYASIGLTNTGGIRVGLSKGDISYKSLIEVIPFENTVDFIELRGDHLLRVLEHGTAKSNIQISGLRVVYNMTEPYGNRVKSVQARCHDCSEPRFDPLDPFKYYRVAVNSHMAGGGGGFTMFEEFGRNKVVGDVEINALVRFVQKRSPLRYEVEGRVTVLN</sequence>
<dbReference type="GO" id="GO:0005615">
    <property type="term" value="C:extracellular space"/>
    <property type="evidence" value="ECO:0007669"/>
    <property type="project" value="UniProtKB-ARBA"/>
</dbReference>
<evidence type="ECO:0000256" key="14">
    <source>
        <dbReference type="ARBA" id="ARBA00023240"/>
    </source>
</evidence>
<keyword evidence="6" id="KW-0964">Secreted</keyword>
<evidence type="ECO:0000256" key="2">
    <source>
        <dbReference type="ARBA" id="ARBA00004613"/>
    </source>
</evidence>
<comment type="catalytic activity">
    <reaction evidence="18">
        <text>a ribonucleoside 5'-triphosphate + 2 H2O = a ribonucleoside 5'-phosphate + 2 phosphate + 2 H(+)</text>
        <dbReference type="Rhea" id="RHEA:36795"/>
        <dbReference type="ChEBI" id="CHEBI:15377"/>
        <dbReference type="ChEBI" id="CHEBI:15378"/>
        <dbReference type="ChEBI" id="CHEBI:43474"/>
        <dbReference type="ChEBI" id="CHEBI:58043"/>
        <dbReference type="ChEBI" id="CHEBI:61557"/>
        <dbReference type="EC" id="3.6.1.5"/>
    </reaction>
    <physiologicalReaction direction="left-to-right" evidence="18">
        <dbReference type="Rhea" id="RHEA:36796"/>
    </physiologicalReaction>
</comment>
<dbReference type="AlphaFoldDB" id="A0A1S4FTE8"/>
<dbReference type="CDD" id="cd07409">
    <property type="entry name" value="MPP_CD73_N"/>
    <property type="match status" value="1"/>
</dbReference>
<dbReference type="PANTHER" id="PTHR11575">
    <property type="entry name" value="5'-NUCLEOTIDASE-RELATED"/>
    <property type="match status" value="1"/>
</dbReference>
<keyword evidence="5" id="KW-1201">Platelet aggregation inhibiting toxin</keyword>
<dbReference type="InterPro" id="IPR008334">
    <property type="entry name" value="5'-Nucleotdase_C"/>
</dbReference>
<dbReference type="EMBL" id="CH477627">
    <property type="protein sequence ID" value="EAT38116.1"/>
    <property type="molecule type" value="Genomic_DNA"/>
</dbReference>
<dbReference type="SUPFAM" id="SSF55816">
    <property type="entry name" value="5'-nucleotidase (syn. UDP-sugar hydrolase), C-terminal domain"/>
    <property type="match status" value="1"/>
</dbReference>
<keyword evidence="13" id="KW-0325">Glycoprotein</keyword>
<evidence type="ECO:0000256" key="11">
    <source>
        <dbReference type="ARBA" id="ARBA00022801"/>
    </source>
</evidence>
<keyword evidence="7" id="KW-0800">Toxin</keyword>
<dbReference type="SUPFAM" id="SSF56300">
    <property type="entry name" value="Metallo-dependent phosphatases"/>
    <property type="match status" value="1"/>
</dbReference>
<keyword evidence="11 20" id="KW-0378">Hydrolase</keyword>
<feature type="domain" description="5'-Nucleotidase C-terminal" evidence="22">
    <location>
        <begin position="337"/>
        <end position="500"/>
    </location>
</feature>
<dbReference type="OrthoDB" id="7722975at2759"/>
<evidence type="ECO:0000256" key="13">
    <source>
        <dbReference type="ARBA" id="ARBA00023180"/>
    </source>
</evidence>
<accession>A0A1S4FTE8</accession>
<dbReference type="Pfam" id="PF00149">
    <property type="entry name" value="Metallophos"/>
    <property type="match status" value="1"/>
</dbReference>
<keyword evidence="9 20" id="KW-0732">Signal</keyword>
<evidence type="ECO:0000256" key="6">
    <source>
        <dbReference type="ARBA" id="ARBA00022525"/>
    </source>
</evidence>
<comment type="similarity">
    <text evidence="3 20">Belongs to the 5'-nucleotidase family.</text>
</comment>
<organism evidence="23 24">
    <name type="scientific">Aedes aegypti</name>
    <name type="common">Yellowfever mosquito</name>
    <name type="synonym">Culex aegypti</name>
    <dbReference type="NCBI Taxonomy" id="7159"/>
    <lineage>
        <taxon>Eukaryota</taxon>
        <taxon>Metazoa</taxon>
        <taxon>Ecdysozoa</taxon>
        <taxon>Arthropoda</taxon>
        <taxon>Hexapoda</taxon>
        <taxon>Insecta</taxon>
        <taxon>Pterygota</taxon>
        <taxon>Neoptera</taxon>
        <taxon>Endopterygota</taxon>
        <taxon>Diptera</taxon>
        <taxon>Nematocera</taxon>
        <taxon>Culicoidea</taxon>
        <taxon>Culicidae</taxon>
        <taxon>Culicinae</taxon>
        <taxon>Aedini</taxon>
        <taxon>Aedes</taxon>
        <taxon>Stegomyia</taxon>
    </lineage>
</organism>
<feature type="domain" description="Calcineurin-like phosphoesterase" evidence="21">
    <location>
        <begin position="29"/>
        <end position="243"/>
    </location>
</feature>
<evidence type="ECO:0000313" key="23">
    <source>
        <dbReference type="EMBL" id="EAT38116.1"/>
    </source>
</evidence>
<keyword evidence="8" id="KW-0479">Metal-binding</keyword>
<keyword evidence="14" id="KW-1199">Hemostasis impairing toxin</keyword>
<evidence type="ECO:0000256" key="7">
    <source>
        <dbReference type="ARBA" id="ARBA00022656"/>
    </source>
</evidence>
<dbReference type="GO" id="GO:0004050">
    <property type="term" value="F:apyrase activity"/>
    <property type="evidence" value="ECO:0007669"/>
    <property type="project" value="UniProtKB-EC"/>
</dbReference>